<dbReference type="GO" id="GO:0008803">
    <property type="term" value="F:bis(5'-nucleosyl)-tetraphosphatase (symmetrical) activity"/>
    <property type="evidence" value="ECO:0007669"/>
    <property type="project" value="TreeGrafter"/>
</dbReference>
<dbReference type="Gene3D" id="3.60.21.10">
    <property type="match status" value="1"/>
</dbReference>
<dbReference type="InterPro" id="IPR029052">
    <property type="entry name" value="Metallo-depent_PP-like"/>
</dbReference>
<sequence length="252" mass="28398">MRRLVIGDIHGCGKALRTLIESIDPAADDEIVFLGDYVDRGPNSRDVVDQILELQNRCRVVTLRGNHEIMMLGVLCGGCDPAVWLASGGKSTLASYGGSLSRVPSAHVQFFQQLRPFYETADRIFVHAGYQHDVSPAMTDDAVIYWNHLTNVPPPHHSGKRVYVGHTPQPHGNVLDLGHIICLDTYCFGGGYLTAMDVDTSEIIQADRHGHLRRDRQIVLFEWIKQRWKSYRERRTQRNDEDVLTQPAAQDV</sequence>
<dbReference type="SUPFAM" id="SSF56300">
    <property type="entry name" value="Metallo-dependent phosphatases"/>
    <property type="match status" value="1"/>
</dbReference>
<dbReference type="GO" id="GO:0004722">
    <property type="term" value="F:protein serine/threonine phosphatase activity"/>
    <property type="evidence" value="ECO:0007669"/>
    <property type="project" value="UniProtKB-EC"/>
</dbReference>
<evidence type="ECO:0000259" key="1">
    <source>
        <dbReference type="Pfam" id="PF00149"/>
    </source>
</evidence>
<dbReference type="AlphaFoldDB" id="A0A5C6FYK2"/>
<evidence type="ECO:0000313" key="2">
    <source>
        <dbReference type="EMBL" id="TWU66380.1"/>
    </source>
</evidence>
<dbReference type="OrthoDB" id="384253at2"/>
<dbReference type="InterPro" id="IPR050126">
    <property type="entry name" value="Ap4A_hydrolase"/>
</dbReference>
<keyword evidence="2" id="KW-0378">Hydrolase</keyword>
<dbReference type="PANTHER" id="PTHR42850:SF4">
    <property type="entry name" value="ZINC-DEPENDENT ENDOPOLYPHOSPHATASE"/>
    <property type="match status" value="1"/>
</dbReference>
<feature type="domain" description="Calcineurin-like phosphoesterase" evidence="1">
    <location>
        <begin position="1"/>
        <end position="167"/>
    </location>
</feature>
<proteinExistence type="predicted"/>
<accession>A0A5C6FYK2</accession>
<name>A0A5C6FYK2_9PLAN</name>
<protein>
    <submittedName>
        <fullName evidence="2">Serine/threonine-protein phosphatase 2</fullName>
        <ecNumber evidence="2">3.1.3.16</ecNumber>
    </submittedName>
</protein>
<dbReference type="InterPro" id="IPR004843">
    <property type="entry name" value="Calcineurin-like_PHP"/>
</dbReference>
<dbReference type="GO" id="GO:0005737">
    <property type="term" value="C:cytoplasm"/>
    <property type="evidence" value="ECO:0007669"/>
    <property type="project" value="TreeGrafter"/>
</dbReference>
<dbReference type="EMBL" id="SJPZ01000001">
    <property type="protein sequence ID" value="TWU66380.1"/>
    <property type="molecule type" value="Genomic_DNA"/>
</dbReference>
<reference evidence="2 3" key="1">
    <citation type="submission" date="2019-02" db="EMBL/GenBank/DDBJ databases">
        <title>Deep-cultivation of Planctomycetes and their phenomic and genomic characterization uncovers novel biology.</title>
        <authorList>
            <person name="Wiegand S."/>
            <person name="Jogler M."/>
            <person name="Boedeker C."/>
            <person name="Pinto D."/>
            <person name="Vollmers J."/>
            <person name="Rivas-Marin E."/>
            <person name="Kohn T."/>
            <person name="Peeters S.H."/>
            <person name="Heuer A."/>
            <person name="Rast P."/>
            <person name="Oberbeckmann S."/>
            <person name="Bunk B."/>
            <person name="Jeske O."/>
            <person name="Meyerdierks A."/>
            <person name="Storesund J.E."/>
            <person name="Kallscheuer N."/>
            <person name="Luecker S."/>
            <person name="Lage O.M."/>
            <person name="Pohl T."/>
            <person name="Merkel B.J."/>
            <person name="Hornburger P."/>
            <person name="Mueller R.-W."/>
            <person name="Bruemmer F."/>
            <person name="Labrenz M."/>
            <person name="Spormann A.M."/>
            <person name="Op Den Camp H."/>
            <person name="Overmann J."/>
            <person name="Amann R."/>
            <person name="Jetten M.S.M."/>
            <person name="Mascher T."/>
            <person name="Medema M.H."/>
            <person name="Devos D.P."/>
            <person name="Kaster A.-K."/>
            <person name="Ovreas L."/>
            <person name="Rohde M."/>
            <person name="Galperin M.Y."/>
            <person name="Jogler C."/>
        </authorList>
    </citation>
    <scope>NUCLEOTIDE SEQUENCE [LARGE SCALE GENOMIC DNA]</scope>
    <source>
        <strain evidence="2 3">V7</strain>
    </source>
</reference>
<dbReference type="GO" id="GO:0110154">
    <property type="term" value="P:RNA decapping"/>
    <property type="evidence" value="ECO:0007669"/>
    <property type="project" value="TreeGrafter"/>
</dbReference>
<dbReference type="PANTHER" id="PTHR42850">
    <property type="entry name" value="METALLOPHOSPHOESTERASE"/>
    <property type="match status" value="1"/>
</dbReference>
<dbReference type="EC" id="3.1.3.16" evidence="2"/>
<dbReference type="CDD" id="cd00144">
    <property type="entry name" value="MPP_PPP_family"/>
    <property type="match status" value="1"/>
</dbReference>
<gene>
    <name evidence="2" type="primary">pphB</name>
    <name evidence="2" type="ORF">V7x_19460</name>
</gene>
<dbReference type="RefSeq" id="WP_146413022.1">
    <property type="nucleotide sequence ID" value="NZ_SJPZ01000001.1"/>
</dbReference>
<comment type="caution">
    <text evidence="2">The sequence shown here is derived from an EMBL/GenBank/DDBJ whole genome shotgun (WGS) entry which is preliminary data.</text>
</comment>
<dbReference type="Pfam" id="PF00149">
    <property type="entry name" value="Metallophos"/>
    <property type="match status" value="1"/>
</dbReference>
<dbReference type="Proteomes" id="UP000316476">
    <property type="component" value="Unassembled WGS sequence"/>
</dbReference>
<evidence type="ECO:0000313" key="3">
    <source>
        <dbReference type="Proteomes" id="UP000316476"/>
    </source>
</evidence>
<organism evidence="2 3">
    <name type="scientific">Crateriforma conspicua</name>
    <dbReference type="NCBI Taxonomy" id="2527996"/>
    <lineage>
        <taxon>Bacteria</taxon>
        <taxon>Pseudomonadati</taxon>
        <taxon>Planctomycetota</taxon>
        <taxon>Planctomycetia</taxon>
        <taxon>Planctomycetales</taxon>
        <taxon>Planctomycetaceae</taxon>
        <taxon>Crateriforma</taxon>
    </lineage>
</organism>